<evidence type="ECO:0000313" key="8">
    <source>
        <dbReference type="EMBL" id="CAB5719251.1"/>
    </source>
</evidence>
<evidence type="ECO:0000256" key="1">
    <source>
        <dbReference type="ARBA" id="ARBA00004418"/>
    </source>
</evidence>
<dbReference type="GO" id="GO:0071555">
    <property type="term" value="P:cell wall organization"/>
    <property type="evidence" value="ECO:0007669"/>
    <property type="project" value="InterPro"/>
</dbReference>
<dbReference type="InterPro" id="IPR013783">
    <property type="entry name" value="Ig-like_fold"/>
</dbReference>
<accession>A0A264VMJ9</accession>
<feature type="domain" description="Pili assembly chaperone N-terminal" evidence="6">
    <location>
        <begin position="20"/>
        <end position="141"/>
    </location>
</feature>
<dbReference type="AlphaFoldDB" id="A0A264VMJ9"/>
<dbReference type="EMBL" id="NOWC01000034">
    <property type="protein sequence ID" value="OZS72578.1"/>
    <property type="molecule type" value="Genomic_DNA"/>
</dbReference>
<feature type="domain" description="Pili assembly chaperone C-terminal" evidence="7">
    <location>
        <begin position="164"/>
        <end position="218"/>
    </location>
</feature>
<dbReference type="PANTHER" id="PTHR30251:SF0">
    <property type="entry name" value="FIMBRIAL CHAPERONE PROTEIN ELFD-RELATED"/>
    <property type="match status" value="1"/>
</dbReference>
<evidence type="ECO:0000313" key="9">
    <source>
        <dbReference type="EMBL" id="OZS72578.1"/>
    </source>
</evidence>
<protein>
    <submittedName>
        <fullName evidence="8">Chaperone protein fimC</fullName>
    </submittedName>
</protein>
<dbReference type="InterPro" id="IPR016148">
    <property type="entry name" value="Pili_assmbl_chaperone_C"/>
</dbReference>
<dbReference type="Gene3D" id="2.60.40.10">
    <property type="entry name" value="Immunoglobulins"/>
    <property type="match status" value="2"/>
</dbReference>
<dbReference type="SUPFAM" id="SSF49354">
    <property type="entry name" value="PapD-like"/>
    <property type="match status" value="1"/>
</dbReference>
<name>A0A264VMJ9_PRORE</name>
<evidence type="ECO:0000256" key="4">
    <source>
        <dbReference type="ARBA" id="ARBA00022764"/>
    </source>
</evidence>
<dbReference type="Pfam" id="PF02753">
    <property type="entry name" value="PapD_C"/>
    <property type="match status" value="1"/>
</dbReference>
<evidence type="ECO:0000313" key="10">
    <source>
        <dbReference type="Proteomes" id="UP000216001"/>
    </source>
</evidence>
<sequence>MIRLILTIILAWHFTLHAGGLSLGQSRVIFTDSDKNKVVSIRNEGESPLLMQMLLLDIKDEKNADSFIISPPLFKIKSKTEHAVRIYPDNVSKLPKDRESGFYLKARGIPPTSKNLEEGDTPEMIFVTAIIIKLYYRPNGIPEPNKNNFEQVKLKNKDGRWQFHNPTPYYMTIVDFNMNGKNYNDSILVSPFSYYKLENTNESINVASWRFLDDNGAGTEVFRIN</sequence>
<reference evidence="8" key="2">
    <citation type="submission" date="2020-05" db="EMBL/GenBank/DDBJ databases">
        <authorList>
            <person name="Delgado-Blas J."/>
        </authorList>
    </citation>
    <scope>NUCLEOTIDE SEQUENCE</scope>
    <source>
        <strain evidence="8">BB1453</strain>
    </source>
</reference>
<dbReference type="PRINTS" id="PR00969">
    <property type="entry name" value="CHAPERONPILI"/>
</dbReference>
<comment type="subcellular location">
    <subcellularLocation>
        <location evidence="1">Periplasm</location>
    </subcellularLocation>
</comment>
<evidence type="ECO:0000259" key="7">
    <source>
        <dbReference type="Pfam" id="PF02753"/>
    </source>
</evidence>
<reference evidence="9 10" key="1">
    <citation type="submission" date="2017-07" db="EMBL/GenBank/DDBJ databases">
        <title>blaIMP-27 on transferable plasmids in Proteus mirabilis and Providencia rettgeri.</title>
        <authorList>
            <person name="Potter R."/>
        </authorList>
    </citation>
    <scope>NUCLEOTIDE SEQUENCE [LARGE SCALE GENOMIC DNA]</scope>
    <source>
        <strain evidence="9 10">PR1</strain>
    </source>
</reference>
<dbReference type="RefSeq" id="WP_094962856.1">
    <property type="nucleotide sequence ID" value="NZ_ABDWLN020000038.1"/>
</dbReference>
<dbReference type="InterPro" id="IPR016147">
    <property type="entry name" value="Pili_assmbl_chaperone_N"/>
</dbReference>
<gene>
    <name evidence="8" type="primary">fimC_6</name>
    <name evidence="9" type="ORF">CHI95_21150</name>
    <name evidence="8" type="ORF">GHA_04520</name>
</gene>
<dbReference type="PANTHER" id="PTHR30251">
    <property type="entry name" value="PILUS ASSEMBLY CHAPERONE"/>
    <property type="match status" value="1"/>
</dbReference>
<evidence type="ECO:0000259" key="6">
    <source>
        <dbReference type="Pfam" id="PF00345"/>
    </source>
</evidence>
<dbReference type="Proteomes" id="UP000834611">
    <property type="component" value="Unassembled WGS sequence"/>
</dbReference>
<organism evidence="9 10">
    <name type="scientific">Providencia rettgeri</name>
    <dbReference type="NCBI Taxonomy" id="587"/>
    <lineage>
        <taxon>Bacteria</taxon>
        <taxon>Pseudomonadati</taxon>
        <taxon>Pseudomonadota</taxon>
        <taxon>Gammaproteobacteria</taxon>
        <taxon>Enterobacterales</taxon>
        <taxon>Morganellaceae</taxon>
        <taxon>Providencia</taxon>
    </lineage>
</organism>
<evidence type="ECO:0000256" key="5">
    <source>
        <dbReference type="ARBA" id="ARBA00023186"/>
    </source>
</evidence>
<dbReference type="InterPro" id="IPR050643">
    <property type="entry name" value="Periplasmic_pilus_chap"/>
</dbReference>
<keyword evidence="3" id="KW-0732">Signal</keyword>
<dbReference type="InterPro" id="IPR008962">
    <property type="entry name" value="PapD-like_sf"/>
</dbReference>
<dbReference type="Pfam" id="PF00345">
    <property type="entry name" value="PapD_N"/>
    <property type="match status" value="1"/>
</dbReference>
<dbReference type="InterPro" id="IPR036316">
    <property type="entry name" value="Pili_assmbl_chap_C_dom_sf"/>
</dbReference>
<evidence type="ECO:0000256" key="2">
    <source>
        <dbReference type="ARBA" id="ARBA00007399"/>
    </source>
</evidence>
<dbReference type="EMBL" id="CAHPSF010000021">
    <property type="protein sequence ID" value="CAB5719251.1"/>
    <property type="molecule type" value="Genomic_DNA"/>
</dbReference>
<dbReference type="GO" id="GO:0030288">
    <property type="term" value="C:outer membrane-bounded periplasmic space"/>
    <property type="evidence" value="ECO:0007669"/>
    <property type="project" value="InterPro"/>
</dbReference>
<keyword evidence="4" id="KW-0574">Periplasm</keyword>
<dbReference type="SUPFAM" id="SSF49584">
    <property type="entry name" value="Periplasmic chaperone C-domain"/>
    <property type="match status" value="1"/>
</dbReference>
<evidence type="ECO:0000256" key="3">
    <source>
        <dbReference type="ARBA" id="ARBA00022729"/>
    </source>
</evidence>
<comment type="similarity">
    <text evidence="2">Belongs to the periplasmic pilus chaperone family.</text>
</comment>
<keyword evidence="5" id="KW-0143">Chaperone</keyword>
<comment type="caution">
    <text evidence="9">The sequence shown here is derived from an EMBL/GenBank/DDBJ whole genome shotgun (WGS) entry which is preliminary data.</text>
</comment>
<proteinExistence type="inferred from homology"/>
<dbReference type="InterPro" id="IPR001829">
    <property type="entry name" value="Pili_assmbl_chaperone_bac"/>
</dbReference>
<dbReference type="Proteomes" id="UP000216001">
    <property type="component" value="Unassembled WGS sequence"/>
</dbReference>